<dbReference type="Pfam" id="PF00483">
    <property type="entry name" value="NTP_transferase"/>
    <property type="match status" value="1"/>
</dbReference>
<dbReference type="GO" id="GO:0016779">
    <property type="term" value="F:nucleotidyltransferase activity"/>
    <property type="evidence" value="ECO:0007669"/>
    <property type="project" value="UniProtKB-KW"/>
</dbReference>
<name>A0A0F5K5H8_9BURK</name>
<proteinExistence type="predicted"/>
<dbReference type="AlphaFoldDB" id="A0A0F5K5H8"/>
<evidence type="ECO:0000313" key="5">
    <source>
        <dbReference type="Proteomes" id="UP000033618"/>
    </source>
</evidence>
<organism evidence="4 5">
    <name type="scientific">Robbsia andropogonis</name>
    <dbReference type="NCBI Taxonomy" id="28092"/>
    <lineage>
        <taxon>Bacteria</taxon>
        <taxon>Pseudomonadati</taxon>
        <taxon>Pseudomonadota</taxon>
        <taxon>Betaproteobacteria</taxon>
        <taxon>Burkholderiales</taxon>
        <taxon>Burkholderiaceae</taxon>
        <taxon>Robbsia</taxon>
    </lineage>
</organism>
<feature type="domain" description="Nucleotidyl transferase" evidence="3">
    <location>
        <begin position="4"/>
        <end position="126"/>
    </location>
</feature>
<dbReference type="NCBIfam" id="NF045761">
    <property type="entry name" value="NAMPUrTaseMurU"/>
    <property type="match status" value="1"/>
</dbReference>
<dbReference type="PANTHER" id="PTHR43584">
    <property type="entry name" value="NUCLEOTIDYL TRANSFERASE"/>
    <property type="match status" value="1"/>
</dbReference>
<evidence type="ECO:0000256" key="1">
    <source>
        <dbReference type="ARBA" id="ARBA00022679"/>
    </source>
</evidence>
<accession>A0A0F5K5H8</accession>
<evidence type="ECO:0000313" key="4">
    <source>
        <dbReference type="EMBL" id="KKB65386.1"/>
    </source>
</evidence>
<dbReference type="InterPro" id="IPR050065">
    <property type="entry name" value="GlmU-like"/>
</dbReference>
<reference evidence="4 5" key="1">
    <citation type="submission" date="2015-03" db="EMBL/GenBank/DDBJ databases">
        <title>Draft Genome Sequence of Burkholderia andropogonis type strain ICMP2807, isolated from Sorghum bicolor.</title>
        <authorList>
            <person name="Lopes-Santos L."/>
            <person name="Castro D.B."/>
            <person name="Ottoboni L.M."/>
            <person name="Park D."/>
            <person name="Weirc B.S."/>
            <person name="Destefano S.A."/>
        </authorList>
    </citation>
    <scope>NUCLEOTIDE SEQUENCE [LARGE SCALE GENOMIC DNA]</scope>
    <source>
        <strain evidence="4 5">ICMP2807</strain>
    </source>
</reference>
<dbReference type="Proteomes" id="UP000033618">
    <property type="component" value="Unassembled WGS sequence"/>
</dbReference>
<dbReference type="InterPro" id="IPR054790">
    <property type="entry name" value="MurU"/>
</dbReference>
<dbReference type="CDD" id="cd06422">
    <property type="entry name" value="NTP_transferase_like_1"/>
    <property type="match status" value="1"/>
</dbReference>
<keyword evidence="1 4" id="KW-0808">Transferase</keyword>
<dbReference type="InterPro" id="IPR029044">
    <property type="entry name" value="Nucleotide-diphossugar_trans"/>
</dbReference>
<dbReference type="Gene3D" id="3.90.550.10">
    <property type="entry name" value="Spore Coat Polysaccharide Biosynthesis Protein SpsA, Chain A"/>
    <property type="match status" value="1"/>
</dbReference>
<sequence length="259" mass="27397">MNTAMIFAAGRGERMRPLSDRMPKPLLSAGGKPLIVWQIEALARAGFHRIVINHAWLGGMIETALGDGSRFGVALHYSAESDHALETAGGIANALPLLLGATPASEGKRFVAVSGDVYSDFDFARLHTVRIEPRTVSADLPTSTDTIVPHDAPGMHLVMVPNPDFHPAGDFGLRVDGRLSATDGVRLTFGNIGVYDTRMFTALAAQRPIPAAALGPMMHAAIAAGQVTGERFDGHWCNVGTPAQLAELDARLSAAGDSR</sequence>
<gene>
    <name evidence="4" type="ORF">WM40_00435</name>
</gene>
<dbReference type="InterPro" id="IPR005835">
    <property type="entry name" value="NTP_transferase_dom"/>
</dbReference>
<dbReference type="EMBL" id="LAQU01000001">
    <property type="protein sequence ID" value="KKB65386.1"/>
    <property type="molecule type" value="Genomic_DNA"/>
</dbReference>
<keyword evidence="2 4" id="KW-0548">Nucleotidyltransferase</keyword>
<dbReference type="PANTHER" id="PTHR43584:SF8">
    <property type="entry name" value="N-ACETYLMURAMATE ALPHA-1-PHOSPHATE URIDYLYLTRANSFERASE"/>
    <property type="match status" value="1"/>
</dbReference>
<protein>
    <submittedName>
        <fullName evidence="4">Mannose-1-phosphate guanylyltransferase</fullName>
    </submittedName>
</protein>
<comment type="caution">
    <text evidence="4">The sequence shown here is derived from an EMBL/GenBank/DDBJ whole genome shotgun (WGS) entry which is preliminary data.</text>
</comment>
<dbReference type="STRING" id="28092.WM40_00435"/>
<dbReference type="PATRIC" id="fig|28092.6.peg.97"/>
<dbReference type="RefSeq" id="WP_024902638.1">
    <property type="nucleotide sequence ID" value="NZ_CADFGU010000001.1"/>
</dbReference>
<keyword evidence="5" id="KW-1185">Reference proteome</keyword>
<evidence type="ECO:0000259" key="3">
    <source>
        <dbReference type="Pfam" id="PF00483"/>
    </source>
</evidence>
<dbReference type="SUPFAM" id="SSF53448">
    <property type="entry name" value="Nucleotide-diphospho-sugar transferases"/>
    <property type="match status" value="1"/>
</dbReference>
<evidence type="ECO:0000256" key="2">
    <source>
        <dbReference type="ARBA" id="ARBA00022695"/>
    </source>
</evidence>